<sequence length="381" mass="43828">MSLQEIERREQLTVHEFVRDFLVPNVPVILGPSFTSDWPALRDWVTEEKTPDFDFLASLYGDCTVPVAECDTIYFSDQKRTEMRFSEFIEQWRAMPEAKKLYCKDWHFTRDSAYRAYEPPAVLSNDWVNMYCDMKGKGGGGGDDFRFCYLGGRGTWTPFHEDVWRSYSWSANVCGRKQWTLVPPGQNALFTDGLGNWVHDLRAYDATKFPRLNELRTIEIVQEAGETIFVPSGWWHQVVNLEDTISINHNWGNEFNLACMCDRLQEDLRRVRWALRDVADMDAFDEYAQGVLKADNGMNYAEFVAFIDAMVDVYAGKERGWLQAADAYFRTEESVRGALLKIDAVLGRLLDDPETTRISGLCNAISQTRSKVQLSFPLKTG</sequence>
<dbReference type="OrthoDB" id="424465at2759"/>
<proteinExistence type="predicted"/>
<dbReference type="Gene3D" id="2.60.120.650">
    <property type="entry name" value="Cupin"/>
    <property type="match status" value="1"/>
</dbReference>
<name>A0A9W7Y456_9FUNG</name>
<dbReference type="InterPro" id="IPR003347">
    <property type="entry name" value="JmjC_dom"/>
</dbReference>
<comment type="caution">
    <text evidence="2">The sequence shown here is derived from an EMBL/GenBank/DDBJ whole genome shotgun (WGS) entry which is preliminary data.</text>
</comment>
<keyword evidence="3" id="KW-1185">Reference proteome</keyword>
<dbReference type="GO" id="GO:0045905">
    <property type="term" value="P:positive regulation of translational termination"/>
    <property type="evidence" value="ECO:0007669"/>
    <property type="project" value="TreeGrafter"/>
</dbReference>
<feature type="domain" description="JmjC" evidence="1">
    <location>
        <begin position="107"/>
        <end position="268"/>
    </location>
</feature>
<dbReference type="SMART" id="SM00558">
    <property type="entry name" value="JmjC"/>
    <property type="match status" value="1"/>
</dbReference>
<dbReference type="GO" id="GO:0005737">
    <property type="term" value="C:cytoplasm"/>
    <property type="evidence" value="ECO:0007669"/>
    <property type="project" value="TreeGrafter"/>
</dbReference>
<dbReference type="PANTHER" id="PTHR12480:SF6">
    <property type="entry name" value="2-OXOGLUTARATE AND IRON-DEPENDENT OXYGENASE JMJD4"/>
    <property type="match status" value="1"/>
</dbReference>
<dbReference type="GO" id="GO:0016706">
    <property type="term" value="F:2-oxoglutarate-dependent dioxygenase activity"/>
    <property type="evidence" value="ECO:0007669"/>
    <property type="project" value="TreeGrafter"/>
</dbReference>
<dbReference type="Pfam" id="PF13621">
    <property type="entry name" value="Cupin_8"/>
    <property type="match status" value="1"/>
</dbReference>
<evidence type="ECO:0000259" key="1">
    <source>
        <dbReference type="PROSITE" id="PS51184"/>
    </source>
</evidence>
<dbReference type="SUPFAM" id="SSF51197">
    <property type="entry name" value="Clavaminate synthase-like"/>
    <property type="match status" value="1"/>
</dbReference>
<evidence type="ECO:0000313" key="2">
    <source>
        <dbReference type="EMBL" id="KAJ1723527.1"/>
    </source>
</evidence>
<evidence type="ECO:0000313" key="3">
    <source>
        <dbReference type="Proteomes" id="UP001149813"/>
    </source>
</evidence>
<dbReference type="AlphaFoldDB" id="A0A9W7Y456"/>
<organism evidence="2 3">
    <name type="scientific">Coemansia erecta</name>
    <dbReference type="NCBI Taxonomy" id="147472"/>
    <lineage>
        <taxon>Eukaryota</taxon>
        <taxon>Fungi</taxon>
        <taxon>Fungi incertae sedis</taxon>
        <taxon>Zoopagomycota</taxon>
        <taxon>Kickxellomycotina</taxon>
        <taxon>Kickxellomycetes</taxon>
        <taxon>Kickxellales</taxon>
        <taxon>Kickxellaceae</taxon>
        <taxon>Coemansia</taxon>
    </lineage>
</organism>
<dbReference type="PANTHER" id="PTHR12480">
    <property type="entry name" value="ARGININE DEMETHYLASE AND LYSYL-HYDROXYLASE JMJD"/>
    <property type="match status" value="1"/>
</dbReference>
<dbReference type="InterPro" id="IPR050910">
    <property type="entry name" value="JMJD6_ArgDemeth/LysHydrox"/>
</dbReference>
<dbReference type="GO" id="GO:0005634">
    <property type="term" value="C:nucleus"/>
    <property type="evidence" value="ECO:0007669"/>
    <property type="project" value="TreeGrafter"/>
</dbReference>
<gene>
    <name evidence="2" type="primary">JMJD4</name>
    <name evidence="2" type="ORF">LPJ53_002139</name>
</gene>
<dbReference type="Proteomes" id="UP001149813">
    <property type="component" value="Unassembled WGS sequence"/>
</dbReference>
<dbReference type="GO" id="GO:0043565">
    <property type="term" value="F:sequence-specific DNA binding"/>
    <property type="evidence" value="ECO:0007669"/>
    <property type="project" value="TreeGrafter"/>
</dbReference>
<dbReference type="InterPro" id="IPR041667">
    <property type="entry name" value="Cupin_8"/>
</dbReference>
<protein>
    <submittedName>
        <fullName evidence="2">JmjC domain-containing protein 4</fullName>
    </submittedName>
</protein>
<dbReference type="PROSITE" id="PS51184">
    <property type="entry name" value="JMJC"/>
    <property type="match status" value="1"/>
</dbReference>
<accession>A0A9W7Y456</accession>
<reference evidence="2" key="1">
    <citation type="submission" date="2022-07" db="EMBL/GenBank/DDBJ databases">
        <title>Phylogenomic reconstructions and comparative analyses of Kickxellomycotina fungi.</title>
        <authorList>
            <person name="Reynolds N.K."/>
            <person name="Stajich J.E."/>
            <person name="Barry K."/>
            <person name="Grigoriev I.V."/>
            <person name="Crous P."/>
            <person name="Smith M.E."/>
        </authorList>
    </citation>
    <scope>NUCLEOTIDE SEQUENCE</scope>
    <source>
        <strain evidence="2">NBRC 32514</strain>
    </source>
</reference>
<dbReference type="EMBL" id="JANBOJ010000063">
    <property type="protein sequence ID" value="KAJ1723527.1"/>
    <property type="molecule type" value="Genomic_DNA"/>
</dbReference>